<accession>A0A7G9GJ79</accession>
<dbReference type="AlphaFoldDB" id="A0A7G9GJ79"/>
<proteinExistence type="predicted"/>
<dbReference type="KEGG" id="ehn:H9Q80_11265"/>
<dbReference type="Gene3D" id="3.10.129.10">
    <property type="entry name" value="Hotdog Thioesterase"/>
    <property type="match status" value="1"/>
</dbReference>
<evidence type="ECO:0000313" key="2">
    <source>
        <dbReference type="EMBL" id="QNM10861.1"/>
    </source>
</evidence>
<dbReference type="SUPFAM" id="SSF54637">
    <property type="entry name" value="Thioesterase/thiol ester dehydrase-isomerase"/>
    <property type="match status" value="1"/>
</dbReference>
<dbReference type="EMBL" id="CP060636">
    <property type="protein sequence ID" value="QNM10861.1"/>
    <property type="molecule type" value="Genomic_DNA"/>
</dbReference>
<dbReference type="Pfam" id="PF03061">
    <property type="entry name" value="4HBT"/>
    <property type="match status" value="1"/>
</dbReference>
<name>A0A7G9GJ79_9FIRM</name>
<keyword evidence="3" id="KW-1185">Reference proteome</keyword>
<reference evidence="2 3" key="1">
    <citation type="submission" date="2020-08" db="EMBL/GenBank/DDBJ databases">
        <authorList>
            <person name="Liu C."/>
            <person name="Sun Q."/>
        </authorList>
    </citation>
    <scope>NUCLEOTIDE SEQUENCE [LARGE SCALE GENOMIC DNA]</scope>
    <source>
        <strain evidence="2 3">NSJ-61</strain>
    </source>
</reference>
<dbReference type="InterPro" id="IPR006683">
    <property type="entry name" value="Thioestr_dom"/>
</dbReference>
<sequence>MEKEIIEQRIQHFMELRNTKTGTINAMLEMELYAYDLEQKTITLAFPVRTWEANPVGNMHGGMICAILDVTMGCAAYVFSQAYFTPTIQMSVNFVKGIPSDEVLLVEGILDHAGSRMAQARAIARLQRTNEVAATGNGSYAMNHKK</sequence>
<evidence type="ECO:0000259" key="1">
    <source>
        <dbReference type="Pfam" id="PF03061"/>
    </source>
</evidence>
<organism evidence="2 3">
    <name type="scientific">[Eubacterium] hominis</name>
    <dbReference type="NCBI Taxonomy" id="2764325"/>
    <lineage>
        <taxon>Bacteria</taxon>
        <taxon>Bacillati</taxon>
        <taxon>Bacillota</taxon>
        <taxon>Erysipelotrichia</taxon>
        <taxon>Erysipelotrichales</taxon>
        <taxon>Erysipelotrichaceae</taxon>
        <taxon>Amedibacillus</taxon>
    </lineage>
</organism>
<protein>
    <submittedName>
        <fullName evidence="2">PaaI family thioesterase</fullName>
    </submittedName>
</protein>
<dbReference type="InterPro" id="IPR029069">
    <property type="entry name" value="HotDog_dom_sf"/>
</dbReference>
<gene>
    <name evidence="2" type="ORF">H9Q80_11265</name>
</gene>
<dbReference type="CDD" id="cd03443">
    <property type="entry name" value="PaaI_thioesterase"/>
    <property type="match status" value="1"/>
</dbReference>
<evidence type="ECO:0000313" key="3">
    <source>
        <dbReference type="Proteomes" id="UP000515856"/>
    </source>
</evidence>
<feature type="domain" description="Thioesterase" evidence="1">
    <location>
        <begin position="57"/>
        <end position="127"/>
    </location>
</feature>
<dbReference type="Proteomes" id="UP000515856">
    <property type="component" value="Chromosome"/>
</dbReference>